<name>A0A3M7PWP2_BRAPC</name>
<evidence type="ECO:0000313" key="1">
    <source>
        <dbReference type="EMBL" id="RNA03480.1"/>
    </source>
</evidence>
<comment type="caution">
    <text evidence="1">The sequence shown here is derived from an EMBL/GenBank/DDBJ whole genome shotgun (WGS) entry which is preliminary data.</text>
</comment>
<reference evidence="1 2" key="1">
    <citation type="journal article" date="2018" name="Sci. Rep.">
        <title>Genomic signatures of local adaptation to the degree of environmental predictability in rotifers.</title>
        <authorList>
            <person name="Franch-Gras L."/>
            <person name="Hahn C."/>
            <person name="Garcia-Roger E.M."/>
            <person name="Carmona M.J."/>
            <person name="Serra M."/>
            <person name="Gomez A."/>
        </authorList>
    </citation>
    <scope>NUCLEOTIDE SEQUENCE [LARGE SCALE GENOMIC DNA]</scope>
    <source>
        <strain evidence="1">HYR1</strain>
    </source>
</reference>
<accession>A0A3M7PWP2</accession>
<keyword evidence="2" id="KW-1185">Reference proteome</keyword>
<dbReference type="Proteomes" id="UP000276133">
    <property type="component" value="Unassembled WGS sequence"/>
</dbReference>
<proteinExistence type="predicted"/>
<protein>
    <submittedName>
        <fullName evidence="1">Uncharacterized protein</fullName>
    </submittedName>
</protein>
<sequence>MFMPNITLCNWRVQTTCINSSFTVWLSVTSTTMFIVKINSSIISSQINSRIIPLINQKLLDKNINHPKTREKKAVNPQKFHYYTNNFWPPDSS</sequence>
<gene>
    <name evidence="1" type="ORF">BpHYR1_010159</name>
</gene>
<dbReference type="AlphaFoldDB" id="A0A3M7PWP2"/>
<dbReference type="EMBL" id="REGN01008483">
    <property type="protein sequence ID" value="RNA03480.1"/>
    <property type="molecule type" value="Genomic_DNA"/>
</dbReference>
<organism evidence="1 2">
    <name type="scientific">Brachionus plicatilis</name>
    <name type="common">Marine rotifer</name>
    <name type="synonym">Brachionus muelleri</name>
    <dbReference type="NCBI Taxonomy" id="10195"/>
    <lineage>
        <taxon>Eukaryota</taxon>
        <taxon>Metazoa</taxon>
        <taxon>Spiralia</taxon>
        <taxon>Gnathifera</taxon>
        <taxon>Rotifera</taxon>
        <taxon>Eurotatoria</taxon>
        <taxon>Monogononta</taxon>
        <taxon>Pseudotrocha</taxon>
        <taxon>Ploima</taxon>
        <taxon>Brachionidae</taxon>
        <taxon>Brachionus</taxon>
    </lineage>
</organism>
<evidence type="ECO:0000313" key="2">
    <source>
        <dbReference type="Proteomes" id="UP000276133"/>
    </source>
</evidence>